<proteinExistence type="inferred from homology"/>
<evidence type="ECO:0000256" key="12">
    <source>
        <dbReference type="ARBA" id="ARBA00046090"/>
    </source>
</evidence>
<evidence type="ECO:0000256" key="14">
    <source>
        <dbReference type="SAM" id="MobiDB-lite"/>
    </source>
</evidence>
<evidence type="ECO:0000256" key="13">
    <source>
        <dbReference type="ARBA" id="ARBA00048583"/>
    </source>
</evidence>
<comment type="catalytic activity">
    <reaction evidence="1">
        <text>a ribonucleoside 5'-phosphate + H2O = a ribonucleoside + phosphate</text>
        <dbReference type="Rhea" id="RHEA:12484"/>
        <dbReference type="ChEBI" id="CHEBI:15377"/>
        <dbReference type="ChEBI" id="CHEBI:18254"/>
        <dbReference type="ChEBI" id="CHEBI:43474"/>
        <dbReference type="ChEBI" id="CHEBI:58043"/>
        <dbReference type="EC" id="3.1.3.5"/>
    </reaction>
</comment>
<dbReference type="Gene3D" id="3.40.50.1000">
    <property type="entry name" value="HAD superfamily/HAD-like"/>
    <property type="match status" value="1"/>
</dbReference>
<keyword evidence="10" id="KW-0546">Nucleotide metabolism</keyword>
<organism evidence="15 16">
    <name type="scientific">Camelus dromedarius</name>
    <name type="common">Dromedary</name>
    <name type="synonym">Arabian camel</name>
    <dbReference type="NCBI Taxonomy" id="9838"/>
    <lineage>
        <taxon>Eukaryota</taxon>
        <taxon>Metazoa</taxon>
        <taxon>Chordata</taxon>
        <taxon>Craniata</taxon>
        <taxon>Vertebrata</taxon>
        <taxon>Euteleostomi</taxon>
        <taxon>Mammalia</taxon>
        <taxon>Eutheria</taxon>
        <taxon>Laurasiatheria</taxon>
        <taxon>Artiodactyla</taxon>
        <taxon>Tylopoda</taxon>
        <taxon>Camelidae</taxon>
        <taxon>Camelus</taxon>
    </lineage>
</organism>
<dbReference type="InterPro" id="IPR036412">
    <property type="entry name" value="HAD-like_sf"/>
</dbReference>
<evidence type="ECO:0000256" key="4">
    <source>
        <dbReference type="ARBA" id="ARBA00011245"/>
    </source>
</evidence>
<dbReference type="InterPro" id="IPR006434">
    <property type="entry name" value="Pyrimidine_nucleotidase_eu"/>
</dbReference>
<comment type="similarity">
    <text evidence="3">Belongs to the pyrimidine 5'-nucleotidase family.</text>
</comment>
<keyword evidence="5" id="KW-0963">Cytoplasm</keyword>
<evidence type="ECO:0000256" key="2">
    <source>
        <dbReference type="ARBA" id="ARBA00004496"/>
    </source>
</evidence>
<dbReference type="GO" id="GO:0000287">
    <property type="term" value="F:magnesium ion binding"/>
    <property type="evidence" value="ECO:0007669"/>
    <property type="project" value="InterPro"/>
</dbReference>
<sequence>MDGGGEAKEGTGVGGPEPPLSETHSGPPGSLRVTAASRLPMGSAPCRGQPFSRVSGQLKALLHHYYPVEIDPHWTIKENLPHMVEWNGYKMFFNTLFQNSIPLFIFSTGIGDTVEEIIQQMKKCFTPASTLWLTAWSLMKTVWPTAEGFLGVFKGQLMHTYKNSPVCENSSYFQQLQGKSNILLLGDSMEDCTMADGFLRTFSRLAS</sequence>
<name>A0A5N4D4J4_CAMDR</name>
<evidence type="ECO:0000256" key="7">
    <source>
        <dbReference type="ARBA" id="ARBA00022741"/>
    </source>
</evidence>
<evidence type="ECO:0000256" key="3">
    <source>
        <dbReference type="ARBA" id="ARBA00008389"/>
    </source>
</evidence>
<gene>
    <name evidence="15" type="ORF">Cadr_000019600</name>
</gene>
<evidence type="ECO:0000313" key="15">
    <source>
        <dbReference type="EMBL" id="KAB1266041.1"/>
    </source>
</evidence>
<dbReference type="EMBL" id="JWIN03000016">
    <property type="protein sequence ID" value="KAB1266041.1"/>
    <property type="molecule type" value="Genomic_DNA"/>
</dbReference>
<evidence type="ECO:0000313" key="16">
    <source>
        <dbReference type="Proteomes" id="UP000299084"/>
    </source>
</evidence>
<dbReference type="Proteomes" id="UP000299084">
    <property type="component" value="Unassembled WGS sequence"/>
</dbReference>
<dbReference type="PANTHER" id="PTHR13045">
    <property type="entry name" value="5'-NUCLEOTIDASE"/>
    <property type="match status" value="1"/>
</dbReference>
<comment type="subunit">
    <text evidence="4">Monomer.</text>
</comment>
<keyword evidence="16" id="KW-1185">Reference proteome</keyword>
<dbReference type="GO" id="GO:0009117">
    <property type="term" value="P:nucleotide metabolic process"/>
    <property type="evidence" value="ECO:0007669"/>
    <property type="project" value="UniProtKB-KW"/>
</dbReference>
<comment type="subcellular location">
    <subcellularLocation>
        <location evidence="2">Cytoplasm</location>
    </subcellularLocation>
</comment>
<accession>A0A5N4D4J4</accession>
<keyword evidence="9" id="KW-0460">Magnesium</keyword>
<comment type="caution">
    <text evidence="15">The sequence shown here is derived from an EMBL/GenBank/DDBJ whole genome shotgun (WGS) entry which is preliminary data.</text>
</comment>
<keyword evidence="8" id="KW-0378">Hydrolase</keyword>
<dbReference type="SUPFAM" id="SSF56784">
    <property type="entry name" value="HAD-like"/>
    <property type="match status" value="1"/>
</dbReference>
<evidence type="ECO:0000256" key="10">
    <source>
        <dbReference type="ARBA" id="ARBA00023080"/>
    </source>
</evidence>
<evidence type="ECO:0000256" key="11">
    <source>
        <dbReference type="ARBA" id="ARBA00036362"/>
    </source>
</evidence>
<dbReference type="GO" id="GO:0008253">
    <property type="term" value="F:5'-nucleotidase activity"/>
    <property type="evidence" value="ECO:0007669"/>
    <property type="project" value="UniProtKB-EC"/>
</dbReference>
<evidence type="ECO:0000256" key="9">
    <source>
        <dbReference type="ARBA" id="ARBA00022842"/>
    </source>
</evidence>
<dbReference type="GO" id="GO:0000166">
    <property type="term" value="F:nucleotide binding"/>
    <property type="evidence" value="ECO:0007669"/>
    <property type="project" value="UniProtKB-KW"/>
</dbReference>
<evidence type="ECO:0000256" key="5">
    <source>
        <dbReference type="ARBA" id="ARBA00022490"/>
    </source>
</evidence>
<evidence type="ECO:0000256" key="8">
    <source>
        <dbReference type="ARBA" id="ARBA00022801"/>
    </source>
</evidence>
<comment type="catalytic activity">
    <reaction evidence="13">
        <text>N(7)-methyl-GMP + H2O = N(7)-methylguanosine + phosphate</text>
        <dbReference type="Rhea" id="RHEA:37107"/>
        <dbReference type="ChEBI" id="CHEBI:15377"/>
        <dbReference type="ChEBI" id="CHEBI:20794"/>
        <dbReference type="ChEBI" id="CHEBI:43474"/>
        <dbReference type="ChEBI" id="CHEBI:58285"/>
        <dbReference type="EC" id="3.1.3.91"/>
    </reaction>
</comment>
<reference evidence="15 16" key="1">
    <citation type="journal article" date="2019" name="Mol. Ecol. Resour.">
        <title>Improving Illumina assemblies with Hi-C and long reads: an example with the North African dromedary.</title>
        <authorList>
            <person name="Elbers J.P."/>
            <person name="Rogers M.F."/>
            <person name="Perelman P.L."/>
            <person name="Proskuryakova A.A."/>
            <person name="Serdyukova N.A."/>
            <person name="Johnson W.E."/>
            <person name="Horin P."/>
            <person name="Corander J."/>
            <person name="Murphy D."/>
            <person name="Burger P.A."/>
        </authorList>
    </citation>
    <scope>NUCLEOTIDE SEQUENCE [LARGE SCALE GENOMIC DNA]</scope>
    <source>
        <strain evidence="15">Drom800</strain>
        <tissue evidence="15">Blood</tissue>
    </source>
</reference>
<evidence type="ECO:0000256" key="6">
    <source>
        <dbReference type="ARBA" id="ARBA00022723"/>
    </source>
</evidence>
<feature type="region of interest" description="Disordered" evidence="14">
    <location>
        <begin position="1"/>
        <end position="34"/>
    </location>
</feature>
<dbReference type="PANTHER" id="PTHR13045:SF15">
    <property type="entry name" value="7-METHYLGUANOSINE PHOSPHATE-SPECIFIC 5'-NUCLEOTIDASE"/>
    <property type="match status" value="1"/>
</dbReference>
<comment type="function">
    <text evidence="12">Specifically hydrolyzes 7-methylguanosine monophosphate (m(7)GMP) to 7-methylguanosine and inorganic phosphate. The specific activity for m(7)GMP may protect cells against undesired salvage of m(7)GMP and its incorporation into nucleic acids. Also has weak activity for CMP. UMP and purine nucleotides are poor substrates.</text>
</comment>
<evidence type="ECO:0000256" key="1">
    <source>
        <dbReference type="ARBA" id="ARBA00000815"/>
    </source>
</evidence>
<comment type="catalytic activity">
    <reaction evidence="11">
        <text>CMP + H2O = cytidine + phosphate</text>
        <dbReference type="Rhea" id="RHEA:29367"/>
        <dbReference type="ChEBI" id="CHEBI:15377"/>
        <dbReference type="ChEBI" id="CHEBI:17562"/>
        <dbReference type="ChEBI" id="CHEBI:43474"/>
        <dbReference type="ChEBI" id="CHEBI:60377"/>
        <dbReference type="EC" id="3.1.3.91"/>
    </reaction>
</comment>
<keyword evidence="6" id="KW-0479">Metal-binding</keyword>
<dbReference type="STRING" id="9838.ENSCDRP00005005020"/>
<keyword evidence="7" id="KW-0547">Nucleotide-binding</keyword>
<dbReference type="AlphaFoldDB" id="A0A5N4D4J4"/>
<dbReference type="GO" id="GO:0005737">
    <property type="term" value="C:cytoplasm"/>
    <property type="evidence" value="ECO:0007669"/>
    <property type="project" value="UniProtKB-SubCell"/>
</dbReference>
<protein>
    <submittedName>
        <fullName evidence="15">7-methylguanosine phosphate-specific 5'-nucleotidase</fullName>
    </submittedName>
</protein>
<dbReference type="InterPro" id="IPR023214">
    <property type="entry name" value="HAD_sf"/>
</dbReference>
<dbReference type="Pfam" id="PF05822">
    <property type="entry name" value="UMPH-1"/>
    <property type="match status" value="2"/>
</dbReference>